<proteinExistence type="predicted"/>
<dbReference type="EMBL" id="QZWG01000015">
    <property type="protein sequence ID" value="RZB66038.1"/>
    <property type="molecule type" value="Genomic_DNA"/>
</dbReference>
<dbReference type="AlphaFoldDB" id="A0A445GXQ1"/>
<dbReference type="Proteomes" id="UP000289340">
    <property type="component" value="Chromosome 15"/>
</dbReference>
<evidence type="ECO:0000313" key="1">
    <source>
        <dbReference type="EMBL" id="RZB66038.1"/>
    </source>
</evidence>
<dbReference type="GO" id="GO:0047262">
    <property type="term" value="F:polygalacturonate 4-alpha-galacturonosyltransferase activity"/>
    <property type="evidence" value="ECO:0007669"/>
    <property type="project" value="InterPro"/>
</dbReference>
<dbReference type="PANTHER" id="PTHR32116:SF7">
    <property type="entry name" value="GALACTURONOSYLTRANSFERASE 4-RELATED"/>
    <property type="match status" value="1"/>
</dbReference>
<keyword evidence="1" id="KW-0808">Transferase</keyword>
<dbReference type="PANTHER" id="PTHR32116">
    <property type="entry name" value="GALACTURONOSYLTRANSFERASE 4-RELATED"/>
    <property type="match status" value="1"/>
</dbReference>
<reference evidence="1 2" key="1">
    <citation type="submission" date="2018-09" db="EMBL/GenBank/DDBJ databases">
        <title>A high-quality reference genome of wild soybean provides a powerful tool to mine soybean genomes.</title>
        <authorList>
            <person name="Xie M."/>
            <person name="Chung C.Y.L."/>
            <person name="Li M.-W."/>
            <person name="Wong F.-L."/>
            <person name="Chan T.-F."/>
            <person name="Lam H.-M."/>
        </authorList>
    </citation>
    <scope>NUCLEOTIDE SEQUENCE [LARGE SCALE GENOMIC DNA]</scope>
    <source>
        <strain evidence="2">cv. W05</strain>
        <tissue evidence="1">Hypocotyl of etiolated seedlings</tissue>
    </source>
</reference>
<comment type="caution">
    <text evidence="1">The sequence shown here is derived from an EMBL/GenBank/DDBJ whole genome shotgun (WGS) entry which is preliminary data.</text>
</comment>
<protein>
    <submittedName>
        <fullName evidence="1">Putative galacturonosyltransferase 4</fullName>
    </submittedName>
</protein>
<sequence length="49" mass="5857">MIYFLINLQDASKHVFHIVSDRLNYTTMRMWFLVNSPGKATIQVQYMFS</sequence>
<dbReference type="InterPro" id="IPR029993">
    <property type="entry name" value="GAUT"/>
</dbReference>
<evidence type="ECO:0000313" key="2">
    <source>
        <dbReference type="Proteomes" id="UP000289340"/>
    </source>
</evidence>
<accession>A0A445GXQ1</accession>
<keyword evidence="2" id="KW-1185">Reference proteome</keyword>
<gene>
    <name evidence="1" type="ORF">D0Y65_041908</name>
</gene>
<organism evidence="1 2">
    <name type="scientific">Glycine soja</name>
    <name type="common">Wild soybean</name>
    <dbReference type="NCBI Taxonomy" id="3848"/>
    <lineage>
        <taxon>Eukaryota</taxon>
        <taxon>Viridiplantae</taxon>
        <taxon>Streptophyta</taxon>
        <taxon>Embryophyta</taxon>
        <taxon>Tracheophyta</taxon>
        <taxon>Spermatophyta</taxon>
        <taxon>Magnoliopsida</taxon>
        <taxon>eudicotyledons</taxon>
        <taxon>Gunneridae</taxon>
        <taxon>Pentapetalae</taxon>
        <taxon>rosids</taxon>
        <taxon>fabids</taxon>
        <taxon>Fabales</taxon>
        <taxon>Fabaceae</taxon>
        <taxon>Papilionoideae</taxon>
        <taxon>50 kb inversion clade</taxon>
        <taxon>NPAAA clade</taxon>
        <taxon>indigoferoid/millettioid clade</taxon>
        <taxon>Phaseoleae</taxon>
        <taxon>Glycine</taxon>
        <taxon>Glycine subgen. Soja</taxon>
    </lineage>
</organism>
<name>A0A445GXQ1_GLYSO</name>